<comment type="similarity">
    <text evidence="5">Belongs to the 4-toluene sulfonate uptake permease (TSUP) (TC 2.A.102) family.</text>
</comment>
<dbReference type="EMBL" id="LN829119">
    <property type="protein sequence ID" value="CPR16743.1"/>
    <property type="molecule type" value="Genomic_DNA"/>
</dbReference>
<organism evidence="6 7">
    <name type="scientific">Candidatus Filomicrobium marinum</name>
    <dbReference type="NCBI Taxonomy" id="1608628"/>
    <lineage>
        <taxon>Bacteria</taxon>
        <taxon>Pseudomonadati</taxon>
        <taxon>Pseudomonadota</taxon>
        <taxon>Alphaproteobacteria</taxon>
        <taxon>Hyphomicrobiales</taxon>
        <taxon>Hyphomicrobiaceae</taxon>
        <taxon>Filomicrobium</taxon>
    </lineage>
</organism>
<evidence type="ECO:0000256" key="4">
    <source>
        <dbReference type="ARBA" id="ARBA00023136"/>
    </source>
</evidence>
<keyword evidence="4 5" id="KW-0472">Membrane</keyword>
<dbReference type="RefSeq" id="WP_197540881.1">
    <property type="nucleotide sequence ID" value="NZ_LN829118.1"/>
</dbReference>
<evidence type="ECO:0000256" key="5">
    <source>
        <dbReference type="RuleBase" id="RU363041"/>
    </source>
</evidence>
<protein>
    <recommendedName>
        <fullName evidence="5">Probable membrane transporter protein</fullName>
    </recommendedName>
</protein>
<evidence type="ECO:0000313" key="6">
    <source>
        <dbReference type="EMBL" id="CPR16743.1"/>
    </source>
</evidence>
<accession>A0A0D6JCB5</accession>
<dbReference type="PANTHER" id="PTHR43701">
    <property type="entry name" value="MEMBRANE TRANSPORTER PROTEIN MJ0441-RELATED"/>
    <property type="match status" value="1"/>
</dbReference>
<feature type="transmembrane region" description="Helical" evidence="5">
    <location>
        <begin position="197"/>
        <end position="219"/>
    </location>
</feature>
<sequence>MWEDILIYVAIGFVAQMVDGAIGMAFGIVSTSVLLSAGVPPVTASACTHAAETFTTAASGIAHWRVGNIDWRLVRRLALPGMIGGALGAYLLSEVPGDVIRPYISVYLFILGVLIILRAARNARSRSNIGHRHLLPLGFFGGFLDAVGGGGWGPMVATTLIGRGAEARYAIGSVNLVEFFVTAVISATFLVTVGLELWPIIAGLVVGGVIAAPFAALATRYLPERLLMIVVGLMVSGLSVLYLIRKLAP</sequence>
<comment type="subcellular location">
    <subcellularLocation>
        <location evidence="5">Cell membrane</location>
        <topology evidence="5">Multi-pass membrane protein</topology>
    </subcellularLocation>
    <subcellularLocation>
        <location evidence="1">Membrane</location>
        <topology evidence="1">Multi-pass membrane protein</topology>
    </subcellularLocation>
</comment>
<feature type="transmembrane region" description="Helical" evidence="5">
    <location>
        <begin position="99"/>
        <end position="117"/>
    </location>
</feature>
<feature type="transmembrane region" description="Helical" evidence="5">
    <location>
        <begin position="226"/>
        <end position="244"/>
    </location>
</feature>
<dbReference type="Proteomes" id="UP000033187">
    <property type="component" value="Chromosome 1"/>
</dbReference>
<dbReference type="InterPro" id="IPR002781">
    <property type="entry name" value="TM_pro_TauE-like"/>
</dbReference>
<dbReference type="GO" id="GO:0005886">
    <property type="term" value="C:plasma membrane"/>
    <property type="evidence" value="ECO:0007669"/>
    <property type="project" value="UniProtKB-SubCell"/>
</dbReference>
<gene>
    <name evidence="6" type="ORF">YBN1229_v1_0945</name>
</gene>
<dbReference type="AlphaFoldDB" id="A0A0D6JCB5"/>
<dbReference type="Pfam" id="PF01925">
    <property type="entry name" value="TauE"/>
    <property type="match status" value="1"/>
</dbReference>
<dbReference type="PANTHER" id="PTHR43701:SF12">
    <property type="entry name" value="MEMBRANE TRANSPORTER PROTEIN YTNM-RELATED"/>
    <property type="match status" value="1"/>
</dbReference>
<keyword evidence="3 5" id="KW-1133">Transmembrane helix</keyword>
<reference evidence="7" key="1">
    <citation type="submission" date="2015-02" db="EMBL/GenBank/DDBJ databases">
        <authorList>
            <person name="Chooi Y.-H."/>
        </authorList>
    </citation>
    <scope>NUCLEOTIDE SEQUENCE [LARGE SCALE GENOMIC DNA]</scope>
    <source>
        <strain evidence="7">strain Y</strain>
    </source>
</reference>
<evidence type="ECO:0000256" key="3">
    <source>
        <dbReference type="ARBA" id="ARBA00022989"/>
    </source>
</evidence>
<evidence type="ECO:0000313" key="7">
    <source>
        <dbReference type="Proteomes" id="UP000033187"/>
    </source>
</evidence>
<feature type="transmembrane region" description="Helical" evidence="5">
    <location>
        <begin position="169"/>
        <end position="191"/>
    </location>
</feature>
<proteinExistence type="inferred from homology"/>
<evidence type="ECO:0000256" key="1">
    <source>
        <dbReference type="ARBA" id="ARBA00004141"/>
    </source>
</evidence>
<keyword evidence="5" id="KW-1003">Cell membrane</keyword>
<dbReference type="InterPro" id="IPR051598">
    <property type="entry name" value="TSUP/Inactive_protease-like"/>
</dbReference>
<dbReference type="KEGG" id="fil:BN1229_v1_0942"/>
<evidence type="ECO:0000256" key="2">
    <source>
        <dbReference type="ARBA" id="ARBA00022692"/>
    </source>
</evidence>
<name>A0A0D6JCB5_9HYPH</name>
<keyword evidence="7" id="KW-1185">Reference proteome</keyword>
<dbReference type="KEGG" id="fiy:BN1229_v1_0945"/>
<feature type="transmembrane region" description="Helical" evidence="5">
    <location>
        <begin position="6"/>
        <end position="29"/>
    </location>
</feature>
<keyword evidence="2 5" id="KW-0812">Transmembrane</keyword>